<evidence type="ECO:0000256" key="1">
    <source>
        <dbReference type="PROSITE-ProRule" id="PRU00023"/>
    </source>
</evidence>
<dbReference type="PROSITE" id="PS50297">
    <property type="entry name" value="ANK_REP_REGION"/>
    <property type="match status" value="2"/>
</dbReference>
<dbReference type="SMART" id="SM00248">
    <property type="entry name" value="ANK"/>
    <property type="match status" value="2"/>
</dbReference>
<dbReference type="STRING" id="101127.A0A1X2GQL9"/>
<dbReference type="PANTHER" id="PTHR16027:SF6">
    <property type="entry name" value="DILUTE DOMAIN-CONTAINING PROTEIN"/>
    <property type="match status" value="1"/>
</dbReference>
<evidence type="ECO:0000313" key="5">
    <source>
        <dbReference type="Proteomes" id="UP000242146"/>
    </source>
</evidence>
<dbReference type="InterPro" id="IPR002710">
    <property type="entry name" value="Dilute_dom"/>
</dbReference>
<evidence type="ECO:0000313" key="4">
    <source>
        <dbReference type="EMBL" id="ORX59409.1"/>
    </source>
</evidence>
<feature type="region of interest" description="Disordered" evidence="2">
    <location>
        <begin position="474"/>
        <end position="499"/>
    </location>
</feature>
<dbReference type="InterPro" id="IPR036770">
    <property type="entry name" value="Ankyrin_rpt-contain_sf"/>
</dbReference>
<dbReference type="PROSITE" id="PS50088">
    <property type="entry name" value="ANK_REPEAT"/>
    <property type="match status" value="2"/>
</dbReference>
<proteinExistence type="predicted"/>
<dbReference type="SMART" id="SM01132">
    <property type="entry name" value="DIL"/>
    <property type="match status" value="1"/>
</dbReference>
<dbReference type="CDD" id="cd15473">
    <property type="entry name" value="Myo5p-like_CBD_DIL_ANK"/>
    <property type="match status" value="1"/>
</dbReference>
<dbReference type="Gene3D" id="1.25.40.20">
    <property type="entry name" value="Ankyrin repeat-containing domain"/>
    <property type="match status" value="1"/>
</dbReference>
<dbReference type="EMBL" id="MCGT01000005">
    <property type="protein sequence ID" value="ORX59409.1"/>
    <property type="molecule type" value="Genomic_DNA"/>
</dbReference>
<feature type="repeat" description="ANK" evidence="1">
    <location>
        <begin position="43"/>
        <end position="75"/>
    </location>
</feature>
<accession>A0A1X2GQL9</accession>
<dbReference type="PROSITE" id="PS51126">
    <property type="entry name" value="DILUTE"/>
    <property type="match status" value="1"/>
</dbReference>
<dbReference type="Pfam" id="PF12796">
    <property type="entry name" value="Ank_2"/>
    <property type="match status" value="1"/>
</dbReference>
<keyword evidence="1" id="KW-0040">ANK repeat</keyword>
<reference evidence="4 5" key="1">
    <citation type="submission" date="2016-07" db="EMBL/GenBank/DDBJ databases">
        <title>Pervasive Adenine N6-methylation of Active Genes in Fungi.</title>
        <authorList>
            <consortium name="DOE Joint Genome Institute"/>
            <person name="Mondo S.J."/>
            <person name="Dannebaum R.O."/>
            <person name="Kuo R.C."/>
            <person name="Labutti K."/>
            <person name="Haridas S."/>
            <person name="Kuo A."/>
            <person name="Salamov A."/>
            <person name="Ahrendt S.R."/>
            <person name="Lipzen A."/>
            <person name="Sullivan W."/>
            <person name="Andreopoulos W.B."/>
            <person name="Clum A."/>
            <person name="Lindquist E."/>
            <person name="Daum C."/>
            <person name="Ramamoorthy G.K."/>
            <person name="Gryganskyi A."/>
            <person name="Culley D."/>
            <person name="Magnuson J.K."/>
            <person name="James T.Y."/>
            <person name="O'Malley M.A."/>
            <person name="Stajich J.E."/>
            <person name="Spatafora J.W."/>
            <person name="Visel A."/>
            <person name="Grigoriev I.V."/>
        </authorList>
    </citation>
    <scope>NUCLEOTIDE SEQUENCE [LARGE SCALE GENOMIC DNA]</scope>
    <source>
        <strain evidence="4 5">NRRL 3301</strain>
    </source>
</reference>
<organism evidence="4 5">
    <name type="scientific">Hesseltinella vesiculosa</name>
    <dbReference type="NCBI Taxonomy" id="101127"/>
    <lineage>
        <taxon>Eukaryota</taxon>
        <taxon>Fungi</taxon>
        <taxon>Fungi incertae sedis</taxon>
        <taxon>Mucoromycota</taxon>
        <taxon>Mucoromycotina</taxon>
        <taxon>Mucoromycetes</taxon>
        <taxon>Mucorales</taxon>
        <taxon>Cunninghamellaceae</taxon>
        <taxon>Hesseltinella</taxon>
    </lineage>
</organism>
<gene>
    <name evidence="4" type="ORF">DM01DRAFT_1282067</name>
</gene>
<feature type="compositionally biased region" description="Low complexity" evidence="2">
    <location>
        <begin position="474"/>
        <end position="489"/>
    </location>
</feature>
<evidence type="ECO:0000259" key="3">
    <source>
        <dbReference type="PROSITE" id="PS51126"/>
    </source>
</evidence>
<dbReference type="InterPro" id="IPR037986">
    <property type="entry name" value="Myo5p-like_CBD_DIL"/>
</dbReference>
<keyword evidence="5" id="KW-1185">Reference proteome</keyword>
<name>A0A1X2GQL9_9FUNG</name>
<dbReference type="Proteomes" id="UP000242146">
    <property type="component" value="Unassembled WGS sequence"/>
</dbReference>
<dbReference type="InterPro" id="IPR052072">
    <property type="entry name" value="Vascular_dev_regulator"/>
</dbReference>
<dbReference type="Pfam" id="PF01843">
    <property type="entry name" value="DIL"/>
    <property type="match status" value="1"/>
</dbReference>
<dbReference type="PANTHER" id="PTHR16027">
    <property type="entry name" value="DILUTE DOMAIN-CONTAINING PROTEIN YPR089W"/>
    <property type="match status" value="1"/>
</dbReference>
<dbReference type="GO" id="GO:0051020">
    <property type="term" value="F:GTPase binding"/>
    <property type="evidence" value="ECO:0007669"/>
    <property type="project" value="TreeGrafter"/>
</dbReference>
<dbReference type="SUPFAM" id="SSF48403">
    <property type="entry name" value="Ankyrin repeat"/>
    <property type="match status" value="1"/>
</dbReference>
<dbReference type="AlphaFoldDB" id="A0A1X2GQL9"/>
<feature type="repeat" description="ANK" evidence="1">
    <location>
        <begin position="76"/>
        <end position="108"/>
    </location>
</feature>
<sequence length="545" mass="61898">MKSAKLTKLFWSACSSGDLVQLQLLLESEQYRHFIDVNSKDDDGTTPLIYASCFGKLEVARLLLAAGAKTDCQDAVGWSALMWATNNNHEQLVKILLDSGASAQTKSSKGRTVFDFVHTDNQKMDDTEALDDNLFSNEFQWDKCMPDQMFVFNEADLGYILDTVITNIQLPMRSQLEICIPANVIFLSSRFAHYFSSQDLLNQVLDGAVERMTTAVKHNTRNIHVLAFWITNSTQLLHYLKKDLGLVVATATHQLALSEFISETYTALINDLERRMNKIIGPALLEHDEIPGMEEVNFADDWQRFFRRNNRRSARPQNMAISPQSITSLLSSTLFVLQSYDVHPTIIIQVLAQFFHYLSCELFNRILTNKKMLCRSKALQIRMNLSHIEDWIRANELPASLSSYLTPTTQLLQLLQCLTQLTDLVSFINTVKAFDVLNALQVKRCVVNYRHEVNEPRLPEEIEKYAMQLAEDTTSASSLSDASKQSLDQPATMRPNEDDGKAIMETRDSKFMLPFSVPTNSSSSERLLVPVIPEDWMDKLDKGQL</sequence>
<comment type="caution">
    <text evidence="4">The sequence shown here is derived from an EMBL/GenBank/DDBJ whole genome shotgun (WGS) entry which is preliminary data.</text>
</comment>
<evidence type="ECO:0000256" key="2">
    <source>
        <dbReference type="SAM" id="MobiDB-lite"/>
    </source>
</evidence>
<feature type="domain" description="Dilute" evidence="3">
    <location>
        <begin position="206"/>
        <end position="472"/>
    </location>
</feature>
<dbReference type="InterPro" id="IPR002110">
    <property type="entry name" value="Ankyrin_rpt"/>
</dbReference>
<dbReference type="OrthoDB" id="426293at2759"/>
<protein>
    <recommendedName>
        <fullName evidence="3">Dilute domain-containing protein</fullName>
    </recommendedName>
</protein>